<dbReference type="SUPFAM" id="SSF53098">
    <property type="entry name" value="Ribonuclease H-like"/>
    <property type="match status" value="1"/>
</dbReference>
<dbReference type="RefSeq" id="WP_185112817.1">
    <property type="nucleotide sequence ID" value="NZ_BAAAXY010000038.1"/>
</dbReference>
<dbReference type="EMBL" id="JACHMI010000002">
    <property type="protein sequence ID" value="MBB6557231.1"/>
    <property type="molecule type" value="Genomic_DNA"/>
</dbReference>
<dbReference type="GO" id="GO:0003676">
    <property type="term" value="F:nucleic acid binding"/>
    <property type="evidence" value="ECO:0007669"/>
    <property type="project" value="InterPro"/>
</dbReference>
<proteinExistence type="predicted"/>
<dbReference type="Gene3D" id="3.30.420.10">
    <property type="entry name" value="Ribonuclease H-like superfamily/Ribonuclease H"/>
    <property type="match status" value="1"/>
</dbReference>
<dbReference type="InterPro" id="IPR012337">
    <property type="entry name" value="RNaseH-like_sf"/>
</dbReference>
<gene>
    <name evidence="1" type="ORF">HD593_012121</name>
</gene>
<name>A0A7X0P8L0_9ACTN</name>
<accession>A0A7X0P8L0</accession>
<sequence length="234" mass="26341">MKKLAFLDLETTSLDERHGDLWEIGLIMRDLRQPIRTDVEHWWQVRPDLTLADPKALEVGRYYERCRVRRSSIGAGRKLSPAINLGSPWIHEYTGEPPAEGDWYMSATAGSIAATVARELDGATIVANNPTHDRKFLAKFLRVHGQLLTAHHRMIDIRALLIGYVDGRLSAYDGKVDEAFEAEAVPYVDDWLAGYMDSPSWEIVGIAQDPGTKHTALGDARLDRDVYDAIRSSR</sequence>
<reference evidence="1 2" key="1">
    <citation type="submission" date="2020-08" db="EMBL/GenBank/DDBJ databases">
        <title>Sequencing the genomes of 1000 actinobacteria strains.</title>
        <authorList>
            <person name="Klenk H.-P."/>
        </authorList>
    </citation>
    <scope>NUCLEOTIDE SEQUENCE [LARGE SCALE GENOMIC DNA]</scope>
    <source>
        <strain evidence="1 2">DSM 43768</strain>
    </source>
</reference>
<protein>
    <recommendedName>
        <fullName evidence="3">Exonuclease domain-containing protein</fullName>
    </recommendedName>
</protein>
<evidence type="ECO:0000313" key="1">
    <source>
        <dbReference type="EMBL" id="MBB6557231.1"/>
    </source>
</evidence>
<organism evidence="1 2">
    <name type="scientific">Nonomuraea rubra</name>
    <dbReference type="NCBI Taxonomy" id="46180"/>
    <lineage>
        <taxon>Bacteria</taxon>
        <taxon>Bacillati</taxon>
        <taxon>Actinomycetota</taxon>
        <taxon>Actinomycetes</taxon>
        <taxon>Streptosporangiales</taxon>
        <taxon>Streptosporangiaceae</taxon>
        <taxon>Nonomuraea</taxon>
    </lineage>
</organism>
<dbReference type="InterPro" id="IPR036397">
    <property type="entry name" value="RNaseH_sf"/>
</dbReference>
<dbReference type="AlphaFoldDB" id="A0A7X0P8L0"/>
<comment type="caution">
    <text evidence="1">The sequence shown here is derived from an EMBL/GenBank/DDBJ whole genome shotgun (WGS) entry which is preliminary data.</text>
</comment>
<keyword evidence="2" id="KW-1185">Reference proteome</keyword>
<evidence type="ECO:0000313" key="2">
    <source>
        <dbReference type="Proteomes" id="UP000565579"/>
    </source>
</evidence>
<dbReference type="Proteomes" id="UP000565579">
    <property type="component" value="Unassembled WGS sequence"/>
</dbReference>
<evidence type="ECO:0008006" key="3">
    <source>
        <dbReference type="Google" id="ProtNLM"/>
    </source>
</evidence>